<dbReference type="Pfam" id="PF02569">
    <property type="entry name" value="Pantoate_ligase"/>
    <property type="match status" value="1"/>
</dbReference>
<evidence type="ECO:0000256" key="4">
    <source>
        <dbReference type="ARBA" id="ARBA00022655"/>
    </source>
</evidence>
<feature type="binding site" evidence="8">
    <location>
        <position position="174"/>
    </location>
    <ligand>
        <name>ATP</name>
        <dbReference type="ChEBI" id="CHEBI:30616"/>
    </ligand>
</feature>
<feature type="binding site" evidence="8">
    <location>
        <position position="59"/>
    </location>
    <ligand>
        <name>(R)-pantoate</name>
        <dbReference type="ChEBI" id="CHEBI:15980"/>
    </ligand>
</feature>
<reference evidence="9" key="1">
    <citation type="journal article" date="2020" name="mSystems">
        <title>Genome- and Community-Level Interaction Insights into Carbon Utilization and Element Cycling Functions of Hydrothermarchaeota in Hydrothermal Sediment.</title>
        <authorList>
            <person name="Zhou Z."/>
            <person name="Liu Y."/>
            <person name="Xu W."/>
            <person name="Pan J."/>
            <person name="Luo Z.H."/>
            <person name="Li M."/>
        </authorList>
    </citation>
    <scope>NUCLEOTIDE SEQUENCE [LARGE SCALE GENOMIC DNA]</scope>
    <source>
        <strain evidence="9">SpSt-966</strain>
    </source>
</reference>
<comment type="subunit">
    <text evidence="8">Homodimer.</text>
</comment>
<evidence type="ECO:0000256" key="2">
    <source>
        <dbReference type="ARBA" id="ARBA00009256"/>
    </source>
</evidence>
<organism evidence="9">
    <name type="scientific">Mesoaciditoga lauensis</name>
    <dbReference type="NCBI Taxonomy" id="1495039"/>
    <lineage>
        <taxon>Bacteria</taxon>
        <taxon>Thermotogati</taxon>
        <taxon>Thermotogota</taxon>
        <taxon>Thermotogae</taxon>
        <taxon>Mesoaciditogales</taxon>
        <taxon>Mesoaciditogaceae</taxon>
        <taxon>Mesoaciditoga</taxon>
    </lineage>
</organism>
<feature type="binding site" evidence="8">
    <location>
        <position position="59"/>
    </location>
    <ligand>
        <name>beta-alanine</name>
        <dbReference type="ChEBI" id="CHEBI:57966"/>
    </ligand>
</feature>
<dbReference type="GO" id="GO:0004592">
    <property type="term" value="F:pantoate-beta-alanine ligase activity"/>
    <property type="evidence" value="ECO:0007669"/>
    <property type="project" value="UniProtKB-UniRule"/>
</dbReference>
<dbReference type="GO" id="GO:0015940">
    <property type="term" value="P:pantothenate biosynthetic process"/>
    <property type="evidence" value="ECO:0007669"/>
    <property type="project" value="UniProtKB-UniRule"/>
</dbReference>
<feature type="binding site" evidence="8">
    <location>
        <begin position="182"/>
        <end position="185"/>
    </location>
    <ligand>
        <name>ATP</name>
        <dbReference type="ChEBI" id="CHEBI:30616"/>
    </ligand>
</feature>
<dbReference type="PANTHER" id="PTHR21299:SF1">
    <property type="entry name" value="PANTOATE--BETA-ALANINE LIGASE"/>
    <property type="match status" value="1"/>
</dbReference>
<dbReference type="FunFam" id="3.40.50.620:FF:000013">
    <property type="entry name" value="Pantothenate synthetase"/>
    <property type="match status" value="1"/>
</dbReference>
<feature type="active site" description="Proton donor" evidence="8">
    <location>
        <position position="35"/>
    </location>
</feature>
<dbReference type="InterPro" id="IPR004821">
    <property type="entry name" value="Cyt_trans-like"/>
</dbReference>
<dbReference type="Gene3D" id="3.30.1300.10">
    <property type="entry name" value="Pantoate-beta-alanine ligase, C-terminal domain"/>
    <property type="match status" value="1"/>
</dbReference>
<sequence length="277" mass="31721">MKTIKSVEEMKEIASSYETKSVGFVPTMGALHAGHLSLVRRARKDNEITVVSIFVNPAQFGPREDFKAYPRILEKDQALLEREKVDYIFVPEVEDMYPDDFSTSIHVSTLTDHLCGYYRHGHFDGVVLVVNKLFNIVRPSRAYFGQKDAQQFRVLKKMVEDLNIYVEMIEMPIVRETDGLALSSRNMYLSSSERQEAPVLHQAIKYAADKIRSGRKDAYNIRLEAIEKLRVYPDIKVQYLEIVDEKTLQPVSEISSKVIVAAAIYLGKTRLIDNEIV</sequence>
<dbReference type="UniPathway" id="UPA00028">
    <property type="reaction ID" value="UER00005"/>
</dbReference>
<comment type="subcellular location">
    <subcellularLocation>
        <location evidence="8">Cytoplasm</location>
    </subcellularLocation>
</comment>
<dbReference type="HAMAP" id="MF_00158">
    <property type="entry name" value="PanC"/>
    <property type="match status" value="1"/>
</dbReference>
<accession>A0A7V3RFG5</accession>
<keyword evidence="6 8" id="KW-0067">ATP-binding</keyword>
<dbReference type="NCBIfam" id="TIGR00125">
    <property type="entry name" value="cyt_tran_rel"/>
    <property type="match status" value="1"/>
</dbReference>
<evidence type="ECO:0000256" key="8">
    <source>
        <dbReference type="HAMAP-Rule" id="MF_00158"/>
    </source>
</evidence>
<feature type="binding site" evidence="8">
    <location>
        <position position="151"/>
    </location>
    <ligand>
        <name>(R)-pantoate</name>
        <dbReference type="ChEBI" id="CHEBI:15980"/>
    </ligand>
</feature>
<comment type="miscellaneous">
    <text evidence="8">The reaction proceeds by a bi uni uni bi ping pong mechanism.</text>
</comment>
<gene>
    <name evidence="8" type="primary">panC</name>
    <name evidence="9" type="ORF">ENX73_06195</name>
</gene>
<evidence type="ECO:0000256" key="6">
    <source>
        <dbReference type="ARBA" id="ARBA00022840"/>
    </source>
</evidence>
<dbReference type="AlphaFoldDB" id="A0A7V3RFG5"/>
<comment type="caution">
    <text evidence="9">The sequence shown here is derived from an EMBL/GenBank/DDBJ whole genome shotgun (WGS) entry which is preliminary data.</text>
</comment>
<dbReference type="Gene3D" id="3.40.50.620">
    <property type="entry name" value="HUPs"/>
    <property type="match status" value="1"/>
</dbReference>
<dbReference type="FunFam" id="3.30.1300.10:FF:000001">
    <property type="entry name" value="Pantothenate synthetase"/>
    <property type="match status" value="1"/>
</dbReference>
<evidence type="ECO:0000256" key="3">
    <source>
        <dbReference type="ARBA" id="ARBA00022598"/>
    </source>
</evidence>
<dbReference type="InterPro" id="IPR003721">
    <property type="entry name" value="Pantoate_ligase"/>
</dbReference>
<feature type="binding site" evidence="8">
    <location>
        <begin position="145"/>
        <end position="148"/>
    </location>
    <ligand>
        <name>ATP</name>
        <dbReference type="ChEBI" id="CHEBI:30616"/>
    </ligand>
</feature>
<dbReference type="GO" id="GO:0005829">
    <property type="term" value="C:cytosol"/>
    <property type="evidence" value="ECO:0007669"/>
    <property type="project" value="TreeGrafter"/>
</dbReference>
<keyword evidence="8" id="KW-0963">Cytoplasm</keyword>
<comment type="function">
    <text evidence="8">Catalyzes the condensation of pantoate with beta-alanine in an ATP-dependent reaction via a pantoyl-adenylate intermediate.</text>
</comment>
<keyword evidence="5 8" id="KW-0547">Nucleotide-binding</keyword>
<dbReference type="EMBL" id="DTPE01000242">
    <property type="protein sequence ID" value="HGE75699.1"/>
    <property type="molecule type" value="Genomic_DNA"/>
</dbReference>
<comment type="pathway">
    <text evidence="1 8">Cofactor biosynthesis; (R)-pantothenate biosynthesis; (R)-pantothenate from (R)-pantoate and beta-alanine: step 1/1.</text>
</comment>
<dbReference type="PANTHER" id="PTHR21299">
    <property type="entry name" value="CYTIDYLATE KINASE/PANTOATE-BETA-ALANINE LIGASE"/>
    <property type="match status" value="1"/>
</dbReference>
<feature type="binding site" evidence="8">
    <location>
        <begin position="28"/>
        <end position="35"/>
    </location>
    <ligand>
        <name>ATP</name>
        <dbReference type="ChEBI" id="CHEBI:30616"/>
    </ligand>
</feature>
<dbReference type="InterPro" id="IPR042176">
    <property type="entry name" value="Pantoate_ligase_C"/>
</dbReference>
<keyword evidence="3 8" id="KW-0436">Ligase</keyword>
<evidence type="ECO:0000256" key="7">
    <source>
        <dbReference type="ARBA" id="ARBA00048258"/>
    </source>
</evidence>
<comment type="catalytic activity">
    <reaction evidence="7 8">
        <text>(R)-pantoate + beta-alanine + ATP = (R)-pantothenate + AMP + diphosphate + H(+)</text>
        <dbReference type="Rhea" id="RHEA:10912"/>
        <dbReference type="ChEBI" id="CHEBI:15378"/>
        <dbReference type="ChEBI" id="CHEBI:15980"/>
        <dbReference type="ChEBI" id="CHEBI:29032"/>
        <dbReference type="ChEBI" id="CHEBI:30616"/>
        <dbReference type="ChEBI" id="CHEBI:33019"/>
        <dbReference type="ChEBI" id="CHEBI:57966"/>
        <dbReference type="ChEBI" id="CHEBI:456215"/>
        <dbReference type="EC" id="6.3.2.1"/>
    </reaction>
</comment>
<dbReference type="CDD" id="cd00560">
    <property type="entry name" value="PanC"/>
    <property type="match status" value="1"/>
</dbReference>
<dbReference type="InterPro" id="IPR014729">
    <property type="entry name" value="Rossmann-like_a/b/a_fold"/>
</dbReference>
<comment type="similarity">
    <text evidence="2 8">Belongs to the pantothenate synthetase family.</text>
</comment>
<dbReference type="SUPFAM" id="SSF52374">
    <property type="entry name" value="Nucleotidylyl transferase"/>
    <property type="match status" value="1"/>
</dbReference>
<name>A0A7V3RFG5_9BACT</name>
<evidence type="ECO:0000256" key="1">
    <source>
        <dbReference type="ARBA" id="ARBA00004990"/>
    </source>
</evidence>
<protein>
    <recommendedName>
        <fullName evidence="8">Pantothenate synthetase</fullName>
        <shortName evidence="8">PS</shortName>
        <ecNumber evidence="8">6.3.2.1</ecNumber>
    </recommendedName>
    <alternativeName>
        <fullName evidence="8">Pantoate--beta-alanine ligase</fullName>
    </alternativeName>
    <alternativeName>
        <fullName evidence="8">Pantoate-activating enzyme</fullName>
    </alternativeName>
</protein>
<keyword evidence="4 8" id="KW-0566">Pantothenate biosynthesis</keyword>
<proteinExistence type="inferred from homology"/>
<evidence type="ECO:0000256" key="5">
    <source>
        <dbReference type="ARBA" id="ARBA00022741"/>
    </source>
</evidence>
<evidence type="ECO:0000313" key="9">
    <source>
        <dbReference type="EMBL" id="HGE75699.1"/>
    </source>
</evidence>
<dbReference type="EC" id="6.3.2.1" evidence="8"/>
<dbReference type="NCBIfam" id="TIGR00018">
    <property type="entry name" value="panC"/>
    <property type="match status" value="1"/>
</dbReference>
<dbReference type="GO" id="GO:0005524">
    <property type="term" value="F:ATP binding"/>
    <property type="evidence" value="ECO:0007669"/>
    <property type="project" value="UniProtKB-KW"/>
</dbReference>